<evidence type="ECO:0000313" key="3">
    <source>
        <dbReference type="Proteomes" id="UP001174934"/>
    </source>
</evidence>
<gene>
    <name evidence="2" type="ORF">B0T17DRAFT_638334</name>
</gene>
<sequence length="250" mass="26484">MDPAPAPLVYINGWPGVGKEAVAECLTLLLGRDKSLLVDIRSVGHGHDNNNNKNGHGHHQLLPLTPEHPSYFDFDPSNSTSSSSTYHPPSPPAATGTSPVCSTSPGRAAIRTFQTAASVASRLFITVTLTCEPAEHMRRAQSLQRQCSYKTRSIDRTTARAAAAATAVRAGGSGSGSGSVGYHQTTLARPLGRDEVLTVDVTTSSAFETALKIVDFINKLVVERDTELCSSAVTTPLECAGSEWKQLGAR</sequence>
<organism evidence="2 3">
    <name type="scientific">Bombardia bombarda</name>
    <dbReference type="NCBI Taxonomy" id="252184"/>
    <lineage>
        <taxon>Eukaryota</taxon>
        <taxon>Fungi</taxon>
        <taxon>Dikarya</taxon>
        <taxon>Ascomycota</taxon>
        <taxon>Pezizomycotina</taxon>
        <taxon>Sordariomycetes</taxon>
        <taxon>Sordariomycetidae</taxon>
        <taxon>Sordariales</taxon>
        <taxon>Lasiosphaeriaceae</taxon>
        <taxon>Bombardia</taxon>
    </lineage>
</organism>
<dbReference type="AlphaFoldDB" id="A0AA39WZR6"/>
<reference evidence="2" key="1">
    <citation type="submission" date="2023-06" db="EMBL/GenBank/DDBJ databases">
        <title>Genome-scale phylogeny and comparative genomics of the fungal order Sordariales.</title>
        <authorList>
            <consortium name="Lawrence Berkeley National Laboratory"/>
            <person name="Hensen N."/>
            <person name="Bonometti L."/>
            <person name="Westerberg I."/>
            <person name="Brannstrom I.O."/>
            <person name="Guillou S."/>
            <person name="Cros-Aarteil S."/>
            <person name="Calhoun S."/>
            <person name="Haridas S."/>
            <person name="Kuo A."/>
            <person name="Mondo S."/>
            <person name="Pangilinan J."/>
            <person name="Riley R."/>
            <person name="LaButti K."/>
            <person name="Andreopoulos B."/>
            <person name="Lipzen A."/>
            <person name="Chen C."/>
            <person name="Yanf M."/>
            <person name="Daum C."/>
            <person name="Ng V."/>
            <person name="Clum A."/>
            <person name="Steindorff A."/>
            <person name="Ohm R."/>
            <person name="Martin F."/>
            <person name="Silar P."/>
            <person name="Natvig D."/>
            <person name="Lalanne C."/>
            <person name="Gautier V."/>
            <person name="Ament-velasquez S.L."/>
            <person name="Kruys A."/>
            <person name="Hutchinson M.I."/>
            <person name="Powell A.J."/>
            <person name="Barry K."/>
            <person name="Miller A.N."/>
            <person name="Grigoriev I.V."/>
            <person name="Debuchy R."/>
            <person name="Gladieux P."/>
            <person name="Thoren M.H."/>
            <person name="Johannesson H."/>
        </authorList>
    </citation>
    <scope>NUCLEOTIDE SEQUENCE</scope>
    <source>
        <strain evidence="2">SMH3391-2</strain>
    </source>
</reference>
<proteinExistence type="predicted"/>
<evidence type="ECO:0000313" key="2">
    <source>
        <dbReference type="EMBL" id="KAK0624644.1"/>
    </source>
</evidence>
<dbReference type="Proteomes" id="UP001174934">
    <property type="component" value="Unassembled WGS sequence"/>
</dbReference>
<comment type="caution">
    <text evidence="2">The sequence shown here is derived from an EMBL/GenBank/DDBJ whole genome shotgun (WGS) entry which is preliminary data.</text>
</comment>
<feature type="region of interest" description="Disordered" evidence="1">
    <location>
        <begin position="47"/>
        <end position="103"/>
    </location>
</feature>
<dbReference type="EMBL" id="JAULSR010000003">
    <property type="protein sequence ID" value="KAK0624644.1"/>
    <property type="molecule type" value="Genomic_DNA"/>
</dbReference>
<name>A0AA39WZR6_9PEZI</name>
<feature type="compositionally biased region" description="Low complexity" evidence="1">
    <location>
        <begin position="76"/>
        <end position="99"/>
    </location>
</feature>
<evidence type="ECO:0000256" key="1">
    <source>
        <dbReference type="SAM" id="MobiDB-lite"/>
    </source>
</evidence>
<keyword evidence="3" id="KW-1185">Reference proteome</keyword>
<protein>
    <submittedName>
        <fullName evidence="2">Uncharacterized protein</fullName>
    </submittedName>
</protein>
<accession>A0AA39WZR6</accession>